<evidence type="ECO:0000259" key="7">
    <source>
        <dbReference type="PROSITE" id="PS51462"/>
    </source>
</evidence>
<evidence type="ECO:0000256" key="3">
    <source>
        <dbReference type="ARBA" id="ARBA00022723"/>
    </source>
</evidence>
<proteinExistence type="predicted"/>
<dbReference type="InterPro" id="IPR015797">
    <property type="entry name" value="NUDIX_hydrolase-like_dom_sf"/>
</dbReference>
<dbReference type="CDD" id="cd03426">
    <property type="entry name" value="NUDIX_CoAse_Nudt7"/>
    <property type="match status" value="1"/>
</dbReference>
<dbReference type="PANTHER" id="PTHR12992">
    <property type="entry name" value="NUDIX HYDROLASE"/>
    <property type="match status" value="1"/>
</dbReference>
<dbReference type="STRING" id="1555112.LIP_1030"/>
<accession>A0A0K2SIN5</accession>
<dbReference type="SUPFAM" id="SSF55811">
    <property type="entry name" value="Nudix"/>
    <property type="match status" value="1"/>
</dbReference>
<evidence type="ECO:0000313" key="8">
    <source>
        <dbReference type="EMBL" id="BAS26887.1"/>
    </source>
</evidence>
<dbReference type="GO" id="GO:0046872">
    <property type="term" value="F:metal ion binding"/>
    <property type="evidence" value="ECO:0007669"/>
    <property type="project" value="UniProtKB-KW"/>
</dbReference>
<evidence type="ECO:0000256" key="1">
    <source>
        <dbReference type="ARBA" id="ARBA00001936"/>
    </source>
</evidence>
<keyword evidence="3" id="KW-0479">Metal-binding</keyword>
<dbReference type="Proteomes" id="UP000065807">
    <property type="component" value="Chromosome"/>
</dbReference>
<feature type="domain" description="Nudix hydrolase" evidence="7">
    <location>
        <begin position="20"/>
        <end position="154"/>
    </location>
</feature>
<dbReference type="PROSITE" id="PS51462">
    <property type="entry name" value="NUDIX"/>
    <property type="match status" value="1"/>
</dbReference>
<evidence type="ECO:0000256" key="6">
    <source>
        <dbReference type="ARBA" id="ARBA00023211"/>
    </source>
</evidence>
<reference evidence="9" key="1">
    <citation type="submission" date="2015-07" db="EMBL/GenBank/DDBJ databases">
        <title>Complete genome sequence and phylogenetic analysis of Limnochorda pilosa.</title>
        <authorList>
            <person name="Watanabe M."/>
            <person name="Kojima H."/>
            <person name="Fukui M."/>
        </authorList>
    </citation>
    <scope>NUCLEOTIDE SEQUENCE [LARGE SCALE GENOMIC DNA]</scope>
    <source>
        <strain evidence="9">HC45</strain>
    </source>
</reference>
<name>A0A0K2SIN5_LIMPI</name>
<evidence type="ECO:0000313" key="9">
    <source>
        <dbReference type="Proteomes" id="UP000065807"/>
    </source>
</evidence>
<dbReference type="Pfam" id="PF00293">
    <property type="entry name" value="NUDIX"/>
    <property type="match status" value="1"/>
</dbReference>
<keyword evidence="4 8" id="KW-0378">Hydrolase</keyword>
<evidence type="ECO:0000256" key="5">
    <source>
        <dbReference type="ARBA" id="ARBA00022842"/>
    </source>
</evidence>
<dbReference type="InterPro" id="IPR000086">
    <property type="entry name" value="NUDIX_hydrolase_dom"/>
</dbReference>
<dbReference type="EMBL" id="AP014924">
    <property type="protein sequence ID" value="BAS26887.1"/>
    <property type="molecule type" value="Genomic_DNA"/>
</dbReference>
<gene>
    <name evidence="8" type="ORF">LIP_1030</name>
</gene>
<dbReference type="AlphaFoldDB" id="A0A0K2SIN5"/>
<evidence type="ECO:0000256" key="2">
    <source>
        <dbReference type="ARBA" id="ARBA00001946"/>
    </source>
</evidence>
<comment type="cofactor">
    <cofactor evidence="2">
        <name>Mg(2+)</name>
        <dbReference type="ChEBI" id="CHEBI:18420"/>
    </cofactor>
</comment>
<reference evidence="9" key="2">
    <citation type="journal article" date="2016" name="Int. J. Syst. Evol. Microbiol.">
        <title>Complete genome sequence and cell structure of Limnochorda pilosa, a Gram-negative spore-former within the phylum Firmicutes.</title>
        <authorList>
            <person name="Watanabe M."/>
            <person name="Kojima H."/>
            <person name="Fukui M."/>
        </authorList>
    </citation>
    <scope>NUCLEOTIDE SEQUENCE [LARGE SCALE GENOMIC DNA]</scope>
    <source>
        <strain evidence="9">HC45</strain>
    </source>
</reference>
<dbReference type="Gene3D" id="3.90.79.10">
    <property type="entry name" value="Nucleoside Triphosphate Pyrophosphohydrolase"/>
    <property type="match status" value="1"/>
</dbReference>
<dbReference type="PATRIC" id="fig|1555112.3.peg.1074"/>
<evidence type="ECO:0000256" key="4">
    <source>
        <dbReference type="ARBA" id="ARBA00022801"/>
    </source>
</evidence>
<comment type="cofactor">
    <cofactor evidence="1">
        <name>Mn(2+)</name>
        <dbReference type="ChEBI" id="CHEBI:29035"/>
    </cofactor>
</comment>
<dbReference type="InterPro" id="IPR045121">
    <property type="entry name" value="CoAse"/>
</dbReference>
<organism evidence="8 9">
    <name type="scientific">Limnochorda pilosa</name>
    <dbReference type="NCBI Taxonomy" id="1555112"/>
    <lineage>
        <taxon>Bacteria</taxon>
        <taxon>Bacillati</taxon>
        <taxon>Bacillota</taxon>
        <taxon>Limnochordia</taxon>
        <taxon>Limnochordales</taxon>
        <taxon>Limnochordaceae</taxon>
        <taxon>Limnochorda</taxon>
    </lineage>
</organism>
<dbReference type="KEGG" id="lpil:LIP_1030"/>
<protein>
    <submittedName>
        <fullName evidence="8">NUDIX hydrolase</fullName>
    </submittedName>
</protein>
<dbReference type="GO" id="GO:0010945">
    <property type="term" value="F:coenzyme A diphosphatase activity"/>
    <property type="evidence" value="ECO:0007669"/>
    <property type="project" value="InterPro"/>
</dbReference>
<keyword evidence="9" id="KW-1185">Reference proteome</keyword>
<sequence>MEALARRLAGRPRRLLGWDHYVRTAVLLPLVTVGGEWHLLFEVRSETLKRQPGEVCFPGGHLEAGDRNPRAAAVRETGEELNLEAGDVEVLGDLDVLITPWRLVVYPHVGVLRDPGSIRPARSEIAHVFTVPLEEALAARPERHEVDIVVTPREDFPFDKIPHGRAYPWRRAVHPELFFQFRGHVVWGLTALILEHFLSLLRAGAPDAAAPGVPGREGFR</sequence>
<dbReference type="PANTHER" id="PTHR12992:SF11">
    <property type="entry name" value="MITOCHONDRIAL COENZYME A DIPHOSPHATASE NUDT8"/>
    <property type="match status" value="1"/>
</dbReference>
<keyword evidence="5" id="KW-0460">Magnesium</keyword>
<keyword evidence="6" id="KW-0464">Manganese</keyword>